<accession>A0A9W8MXM7</accession>
<dbReference type="Proteomes" id="UP001148786">
    <property type="component" value="Unassembled WGS sequence"/>
</dbReference>
<sequence>MGPTPIHLCDCAPFPRQSAPPRLQAVATQGRRRALIIGICGNSDPKSDGQSSKPGDGRSSQLKGPHNEAKGIGKLLQDVYDYPEENIKYLLDDGGDDKPTEENILNYIDDLVKGARPGDRFFFHYSGHSSQEKTDNPKERDGKDEYIITCDGKRIVDDVLHECLVKPLPEGSSLTAIFDSCHSGTLLDLNHDLCNAVYLPFFNKGVRRTREKWRRVGRQGAMDSGEMTLPAASTMMSQQSIASSHGSGATRKRTISTTRFAISEPDRSSRASSRPLLSITTETQRRSKSLVTFCESPGGIHDCDGFCRDMNLRRPPTVKVISISSSGDDQKTWEDENGTSMTTALIKTLRDVSHPTLAQLLARVSYVNVLSCSGGYPNLLIAPTVITRFELHVAYLTLHSMAVAYRMECRQYHERHADKQGDCKECKSIYATKGAAERINHEVTNERDQGDDNDNNQDPDPKFLPEMINFQIPQLSSHTPLPPDLLWDP</sequence>
<dbReference type="Pfam" id="PF00656">
    <property type="entry name" value="Peptidase_C14"/>
    <property type="match status" value="1"/>
</dbReference>
<evidence type="ECO:0000313" key="4">
    <source>
        <dbReference type="EMBL" id="KAJ3514302.1"/>
    </source>
</evidence>
<evidence type="ECO:0000256" key="1">
    <source>
        <dbReference type="ARBA" id="ARBA00009005"/>
    </source>
</evidence>
<dbReference type="InterPro" id="IPR011600">
    <property type="entry name" value="Pept_C14_caspase"/>
</dbReference>
<feature type="region of interest" description="Disordered" evidence="2">
    <location>
        <begin position="437"/>
        <end position="464"/>
    </location>
</feature>
<dbReference type="AlphaFoldDB" id="A0A9W8MXM7"/>
<dbReference type="PANTHER" id="PTHR48104">
    <property type="entry name" value="METACASPASE-4"/>
    <property type="match status" value="1"/>
</dbReference>
<reference evidence="4" key="1">
    <citation type="submission" date="2022-07" db="EMBL/GenBank/DDBJ databases">
        <title>Genome Sequence of Agrocybe chaxingu.</title>
        <authorList>
            <person name="Buettner E."/>
        </authorList>
    </citation>
    <scope>NUCLEOTIDE SEQUENCE</scope>
    <source>
        <strain evidence="4">MP-N11</strain>
    </source>
</reference>
<comment type="similarity">
    <text evidence="1">Belongs to the peptidase C14B family.</text>
</comment>
<dbReference type="InterPro" id="IPR050452">
    <property type="entry name" value="Metacaspase"/>
</dbReference>
<evidence type="ECO:0000259" key="3">
    <source>
        <dbReference type="Pfam" id="PF00656"/>
    </source>
</evidence>
<dbReference type="OrthoDB" id="3223806at2759"/>
<dbReference type="Gene3D" id="3.40.50.12660">
    <property type="match status" value="1"/>
</dbReference>
<dbReference type="GO" id="GO:0005737">
    <property type="term" value="C:cytoplasm"/>
    <property type="evidence" value="ECO:0007669"/>
    <property type="project" value="TreeGrafter"/>
</dbReference>
<keyword evidence="5" id="KW-1185">Reference proteome</keyword>
<feature type="region of interest" description="Disordered" evidence="2">
    <location>
        <begin position="258"/>
        <end position="281"/>
    </location>
</feature>
<dbReference type="PANTHER" id="PTHR48104:SF30">
    <property type="entry name" value="METACASPASE-1"/>
    <property type="match status" value="1"/>
</dbReference>
<organism evidence="4 5">
    <name type="scientific">Agrocybe chaxingu</name>
    <dbReference type="NCBI Taxonomy" id="84603"/>
    <lineage>
        <taxon>Eukaryota</taxon>
        <taxon>Fungi</taxon>
        <taxon>Dikarya</taxon>
        <taxon>Basidiomycota</taxon>
        <taxon>Agaricomycotina</taxon>
        <taxon>Agaricomycetes</taxon>
        <taxon>Agaricomycetidae</taxon>
        <taxon>Agaricales</taxon>
        <taxon>Agaricineae</taxon>
        <taxon>Strophariaceae</taxon>
        <taxon>Agrocybe</taxon>
    </lineage>
</organism>
<feature type="compositionally biased region" description="Polar residues" evidence="2">
    <location>
        <begin position="48"/>
        <end position="62"/>
    </location>
</feature>
<dbReference type="EMBL" id="JANKHO010000151">
    <property type="protein sequence ID" value="KAJ3514302.1"/>
    <property type="molecule type" value="Genomic_DNA"/>
</dbReference>
<evidence type="ECO:0000313" key="5">
    <source>
        <dbReference type="Proteomes" id="UP001148786"/>
    </source>
</evidence>
<protein>
    <recommendedName>
        <fullName evidence="3">Peptidase C14 caspase domain-containing protein</fullName>
    </recommendedName>
</protein>
<dbReference type="GO" id="GO:0004197">
    <property type="term" value="F:cysteine-type endopeptidase activity"/>
    <property type="evidence" value="ECO:0007669"/>
    <property type="project" value="InterPro"/>
</dbReference>
<name>A0A9W8MXM7_9AGAR</name>
<proteinExistence type="inferred from homology"/>
<comment type="caution">
    <text evidence="4">The sequence shown here is derived from an EMBL/GenBank/DDBJ whole genome shotgun (WGS) entry which is preliminary data.</text>
</comment>
<evidence type="ECO:0000256" key="2">
    <source>
        <dbReference type="SAM" id="MobiDB-lite"/>
    </source>
</evidence>
<feature type="compositionally biased region" description="Basic and acidic residues" evidence="2">
    <location>
        <begin position="437"/>
        <end position="450"/>
    </location>
</feature>
<feature type="domain" description="Peptidase C14 caspase" evidence="3">
    <location>
        <begin position="32"/>
        <end position="365"/>
    </location>
</feature>
<feature type="region of interest" description="Disordered" evidence="2">
    <location>
        <begin position="39"/>
        <end position="68"/>
    </location>
</feature>
<gene>
    <name evidence="4" type="ORF">NLJ89_g2449</name>
</gene>
<dbReference type="GO" id="GO:0006508">
    <property type="term" value="P:proteolysis"/>
    <property type="evidence" value="ECO:0007669"/>
    <property type="project" value="InterPro"/>
</dbReference>